<organism evidence="1 2">
    <name type="scientific">Mycobacteroides abscessus subsp. massiliense</name>
    <dbReference type="NCBI Taxonomy" id="1962118"/>
    <lineage>
        <taxon>Bacteria</taxon>
        <taxon>Bacillati</taxon>
        <taxon>Actinomycetota</taxon>
        <taxon>Actinomycetes</taxon>
        <taxon>Mycobacteriales</taxon>
        <taxon>Mycobacteriaceae</taxon>
        <taxon>Mycobacteroides</taxon>
        <taxon>Mycobacteroides abscessus</taxon>
    </lineage>
</organism>
<name>A0A1T8VFN3_9MYCO</name>
<proteinExistence type="predicted"/>
<protein>
    <submittedName>
        <fullName evidence="1">Uncharacterized protein</fullName>
    </submittedName>
</protein>
<dbReference type="EMBL" id="FVGW01000027">
    <property type="protein sequence ID" value="SKN03873.1"/>
    <property type="molecule type" value="Genomic_DNA"/>
</dbReference>
<accession>A0A1T8VFN3</accession>
<gene>
    <name evidence="1" type="ORF">SAMEA2259716_05817</name>
</gene>
<reference evidence="1 2" key="1">
    <citation type="submission" date="2016-11" db="EMBL/GenBank/DDBJ databases">
        <authorList>
            <consortium name="Pathogen Informatics"/>
        </authorList>
    </citation>
    <scope>NUCLEOTIDE SEQUENCE [LARGE SCALE GENOMIC DNA]</scope>
    <source>
        <strain evidence="1 2">911</strain>
    </source>
</reference>
<dbReference type="AlphaFoldDB" id="A0A1T8VFN3"/>
<sequence length="111" mass="12800">MSTSPLQPVTPPTINFQDIPERGQVIRLQYLTEHTGLRLRWTLRINSHLDYAHYGVEVWSVADFRWNTVWELLPEHHEVAGPYLPDRKAQAASWQGLLDELSDKAAVILAR</sequence>
<dbReference type="RefSeq" id="WP_079636375.1">
    <property type="nucleotide sequence ID" value="NZ_FVGW01000027.1"/>
</dbReference>
<evidence type="ECO:0000313" key="1">
    <source>
        <dbReference type="EMBL" id="SKN03873.1"/>
    </source>
</evidence>
<evidence type="ECO:0000313" key="2">
    <source>
        <dbReference type="Proteomes" id="UP000190074"/>
    </source>
</evidence>
<dbReference type="Proteomes" id="UP000190074">
    <property type="component" value="Unassembled WGS sequence"/>
</dbReference>